<dbReference type="EMBL" id="CAIX01001771">
    <property type="protein sequence ID" value="CCI11732.1"/>
    <property type="molecule type" value="Genomic_DNA"/>
</dbReference>
<reference evidence="1 2" key="1">
    <citation type="submission" date="2012-05" db="EMBL/GenBank/DDBJ databases">
        <title>Recombination and specialization in a pathogen metapopulation.</title>
        <authorList>
            <person name="Gardiner A."/>
            <person name="Kemen E."/>
            <person name="Schultz-Larsen T."/>
            <person name="MacLean D."/>
            <person name="Van Oosterhout C."/>
            <person name="Jones J.D.G."/>
        </authorList>
    </citation>
    <scope>NUCLEOTIDE SEQUENCE [LARGE SCALE GENOMIC DNA]</scope>
    <source>
        <strain evidence="1 2">Ac Nc2</strain>
    </source>
</reference>
<protein>
    <submittedName>
        <fullName evidence="1">Uncharacterized protein</fullName>
    </submittedName>
</protein>
<dbReference type="InParanoid" id="A0A024FXT4"/>
<dbReference type="AlphaFoldDB" id="A0A024FXT4"/>
<comment type="caution">
    <text evidence="1">The sequence shown here is derived from an EMBL/GenBank/DDBJ whole genome shotgun (WGS) entry which is preliminary data.</text>
</comment>
<organism evidence="1 2">
    <name type="scientific">Albugo candida</name>
    <dbReference type="NCBI Taxonomy" id="65357"/>
    <lineage>
        <taxon>Eukaryota</taxon>
        <taxon>Sar</taxon>
        <taxon>Stramenopiles</taxon>
        <taxon>Oomycota</taxon>
        <taxon>Peronosporomycetes</taxon>
        <taxon>Albuginales</taxon>
        <taxon>Albuginaceae</taxon>
        <taxon>Albugo</taxon>
    </lineage>
</organism>
<accession>A0A024FXT4</accession>
<gene>
    <name evidence="1" type="ORF">BN9_133760</name>
</gene>
<name>A0A024FXT4_9STRA</name>
<evidence type="ECO:0000313" key="1">
    <source>
        <dbReference type="EMBL" id="CCI11732.1"/>
    </source>
</evidence>
<dbReference type="Proteomes" id="UP000053237">
    <property type="component" value="Unassembled WGS sequence"/>
</dbReference>
<sequence length="120" mass="12984">MNSKYGVHASSAAFCTGGQGQKITFQHAKIQQWKQPKDLDGPCTDPRDRSIGLPDNLASSPSAALCDVVGKALIEVGVKANSTILVIWSPDRILDCLVLVLMSRCVAVLYLESKLQNEEI</sequence>
<proteinExistence type="predicted"/>
<keyword evidence="2" id="KW-1185">Reference proteome</keyword>
<evidence type="ECO:0000313" key="2">
    <source>
        <dbReference type="Proteomes" id="UP000053237"/>
    </source>
</evidence>